<dbReference type="VEuPathDB" id="AmoebaDB:NF0107840"/>
<evidence type="ECO:0000256" key="2">
    <source>
        <dbReference type="SAM" id="MobiDB-lite"/>
    </source>
</evidence>
<keyword evidence="5" id="KW-1185">Reference proteome</keyword>
<gene>
    <name evidence="4" type="ORF">FDP41_000748</name>
</gene>
<keyword evidence="1" id="KW-0479">Metal-binding</keyword>
<dbReference type="PROSITE" id="PS51746">
    <property type="entry name" value="PPM_2"/>
    <property type="match status" value="1"/>
</dbReference>
<keyword evidence="1" id="KW-0464">Manganese</keyword>
<feature type="region of interest" description="Disordered" evidence="2">
    <location>
        <begin position="137"/>
        <end position="159"/>
    </location>
</feature>
<dbReference type="InterPro" id="IPR001932">
    <property type="entry name" value="PPM-type_phosphatase-like_dom"/>
</dbReference>
<keyword evidence="1" id="KW-0904">Protein phosphatase</keyword>
<dbReference type="PANTHER" id="PTHR12320:SF1">
    <property type="entry name" value="PROTEIN PHOSPHATASE PTC7 HOMOLOG"/>
    <property type="match status" value="1"/>
</dbReference>
<organism evidence="4 5">
    <name type="scientific">Naegleria fowleri</name>
    <name type="common">Brain eating amoeba</name>
    <dbReference type="NCBI Taxonomy" id="5763"/>
    <lineage>
        <taxon>Eukaryota</taxon>
        <taxon>Discoba</taxon>
        <taxon>Heterolobosea</taxon>
        <taxon>Tetramitia</taxon>
        <taxon>Eutetramitia</taxon>
        <taxon>Vahlkampfiidae</taxon>
        <taxon>Naegleria</taxon>
    </lineage>
</organism>
<dbReference type="InterPro" id="IPR036457">
    <property type="entry name" value="PPM-type-like_dom_sf"/>
</dbReference>
<dbReference type="OrthoDB" id="60843at2759"/>
<dbReference type="EMBL" id="VFQX01000002">
    <property type="protein sequence ID" value="KAF0984849.1"/>
    <property type="molecule type" value="Genomic_DNA"/>
</dbReference>
<dbReference type="SUPFAM" id="SSF81606">
    <property type="entry name" value="PP2C-like"/>
    <property type="match status" value="1"/>
</dbReference>
<accession>A0A6A5CHS7</accession>
<dbReference type="InterPro" id="IPR039123">
    <property type="entry name" value="PPTC7"/>
</dbReference>
<dbReference type="SMART" id="SM00332">
    <property type="entry name" value="PP2Cc"/>
    <property type="match status" value="1"/>
</dbReference>
<dbReference type="PANTHER" id="PTHR12320">
    <property type="entry name" value="PROTEIN PHOSPHATASE 2C"/>
    <property type="match status" value="1"/>
</dbReference>
<keyword evidence="1" id="KW-0378">Hydrolase</keyword>
<evidence type="ECO:0000259" key="3">
    <source>
        <dbReference type="PROSITE" id="PS51746"/>
    </source>
</evidence>
<dbReference type="AlphaFoldDB" id="A0A6A5CHS7"/>
<dbReference type="SMART" id="SM00331">
    <property type="entry name" value="PP2C_SIG"/>
    <property type="match status" value="1"/>
</dbReference>
<name>A0A6A5CHS7_NAEFO</name>
<sequence length="465" mass="52491">MWKRTLSFHSAARVGTMACGSRCCSSSSSSSSFWMSSSLLLNLLDSRMAMIVNNDCCFGMDNSSPHRNYSCTSKNLSSALHQQQTNPHTEQSPKNLITPKIRYLHKDYRKSTSVNEPYNIFDIEYNKLRTELLVENEEQNSSVSSSLETSSSVNEQKNSTKPHLNKMYLIAQGYCLGKAYRQQVQGDDEKLYGGEDAFFIQDNNDMTCHNNPYKVDPANSVQCVGVADGVGGWSQYGRDSSLMSRQLMQNCYFYTLYNGKEYADPVKLIERSYSDIIEKKQVLAGSTTCCVLILDETNGLLKSAYIGDSGFLVMRRRQQQHQTDGTPSKGSYEVIYRSTPQQHYHNAPYQLAVIPEFLRGRFDDSPKDAVCHSLKLCNGDLIIVGTDGLFDNLYDHQIVEFVNQNLDKSEFELAKNLLLKARQIAFGYENVKSTPFQDQSEKNGFFYLGGKPDDITVVVARVVMK</sequence>
<dbReference type="GeneID" id="68107966"/>
<dbReference type="GO" id="GO:0004722">
    <property type="term" value="F:protein serine/threonine phosphatase activity"/>
    <property type="evidence" value="ECO:0007669"/>
    <property type="project" value="UniProtKB-EC"/>
</dbReference>
<evidence type="ECO:0000313" key="5">
    <source>
        <dbReference type="Proteomes" id="UP000444721"/>
    </source>
</evidence>
<dbReference type="EC" id="3.1.3.16" evidence="1"/>
<dbReference type="VEuPathDB" id="AmoebaDB:NfTy_031610"/>
<comment type="cofactor">
    <cofactor evidence="1">
        <name>Mn(2+)</name>
        <dbReference type="ChEBI" id="CHEBI:29035"/>
    </cofactor>
</comment>
<dbReference type="GO" id="GO:0046872">
    <property type="term" value="F:metal ion binding"/>
    <property type="evidence" value="ECO:0007669"/>
    <property type="project" value="UniProtKB-UniRule"/>
</dbReference>
<comment type="catalytic activity">
    <reaction evidence="1">
        <text>O-phospho-L-threonyl-[protein] + H2O = L-threonyl-[protein] + phosphate</text>
        <dbReference type="Rhea" id="RHEA:47004"/>
        <dbReference type="Rhea" id="RHEA-COMP:11060"/>
        <dbReference type="Rhea" id="RHEA-COMP:11605"/>
        <dbReference type="ChEBI" id="CHEBI:15377"/>
        <dbReference type="ChEBI" id="CHEBI:30013"/>
        <dbReference type="ChEBI" id="CHEBI:43474"/>
        <dbReference type="ChEBI" id="CHEBI:61977"/>
        <dbReference type="EC" id="3.1.3.16"/>
    </reaction>
</comment>
<comment type="similarity">
    <text evidence="1">Belongs to the PP2C family.</text>
</comment>
<dbReference type="GO" id="GO:0005739">
    <property type="term" value="C:mitochondrion"/>
    <property type="evidence" value="ECO:0007669"/>
    <property type="project" value="TreeGrafter"/>
</dbReference>
<comment type="cofactor">
    <cofactor evidence="1">
        <name>Mg(2+)</name>
        <dbReference type="ChEBI" id="CHEBI:18420"/>
    </cofactor>
</comment>
<reference evidence="4 5" key="1">
    <citation type="journal article" date="2019" name="Sci. Rep.">
        <title>Nanopore sequencing improves the draft genome of the human pathogenic amoeba Naegleria fowleri.</title>
        <authorList>
            <person name="Liechti N."/>
            <person name="Schurch N."/>
            <person name="Bruggmann R."/>
            <person name="Wittwer M."/>
        </authorList>
    </citation>
    <scope>NUCLEOTIDE SEQUENCE [LARGE SCALE GENOMIC DNA]</scope>
    <source>
        <strain evidence="4 5">ATCC 30894</strain>
    </source>
</reference>
<comment type="caution">
    <text evidence="4">The sequence shown here is derived from an EMBL/GenBank/DDBJ whole genome shotgun (WGS) entry which is preliminary data.</text>
</comment>
<dbReference type="OMA" id="SRMAMIV"/>
<comment type="catalytic activity">
    <reaction evidence="1">
        <text>O-phospho-L-seryl-[protein] + H2O = L-seryl-[protein] + phosphate</text>
        <dbReference type="Rhea" id="RHEA:20629"/>
        <dbReference type="Rhea" id="RHEA-COMP:9863"/>
        <dbReference type="Rhea" id="RHEA-COMP:11604"/>
        <dbReference type="ChEBI" id="CHEBI:15377"/>
        <dbReference type="ChEBI" id="CHEBI:29999"/>
        <dbReference type="ChEBI" id="CHEBI:43474"/>
        <dbReference type="ChEBI" id="CHEBI:83421"/>
        <dbReference type="EC" id="3.1.3.16"/>
    </reaction>
</comment>
<dbReference type="VEuPathDB" id="AmoebaDB:FDP41_000748"/>
<feature type="domain" description="PPM-type phosphatase" evidence="3">
    <location>
        <begin position="178"/>
        <end position="462"/>
    </location>
</feature>
<evidence type="ECO:0000256" key="1">
    <source>
        <dbReference type="RuleBase" id="RU366020"/>
    </source>
</evidence>
<evidence type="ECO:0000313" key="4">
    <source>
        <dbReference type="EMBL" id="KAF0984849.1"/>
    </source>
</evidence>
<protein>
    <recommendedName>
        <fullName evidence="1">Protein phosphatase</fullName>
        <ecNumber evidence="1">3.1.3.16</ecNumber>
    </recommendedName>
</protein>
<dbReference type="RefSeq" id="XP_044569562.1">
    <property type="nucleotide sequence ID" value="XM_044711229.1"/>
</dbReference>
<keyword evidence="1" id="KW-0460">Magnesium</keyword>
<dbReference type="Proteomes" id="UP000444721">
    <property type="component" value="Unassembled WGS sequence"/>
</dbReference>
<feature type="compositionally biased region" description="Low complexity" evidence="2">
    <location>
        <begin position="139"/>
        <end position="155"/>
    </location>
</feature>
<proteinExistence type="inferred from homology"/>
<dbReference type="Gene3D" id="3.60.40.10">
    <property type="entry name" value="PPM-type phosphatase domain"/>
    <property type="match status" value="1"/>
</dbReference>